<dbReference type="InterPro" id="IPR051637">
    <property type="entry name" value="Ank_repeat_dom-contain_49"/>
</dbReference>
<dbReference type="PANTHER" id="PTHR24180:SF45">
    <property type="entry name" value="POLY [ADP-RIBOSE] POLYMERASE TANKYRASE"/>
    <property type="match status" value="1"/>
</dbReference>
<sequence length="65" mass="7085">MVAANLNRYEMVQLLVENSADVNAKDNTGLCPLHYTVKSNNSAIFDYLISHSANIGCPKVCLAQT</sequence>
<feature type="repeat" description="ANK" evidence="3">
    <location>
        <begin position="28"/>
        <end position="55"/>
    </location>
</feature>
<dbReference type="EMBL" id="DS113665">
    <property type="protein sequence ID" value="EAX98693.1"/>
    <property type="molecule type" value="Genomic_DNA"/>
</dbReference>
<keyword evidence="5" id="KW-1185">Reference proteome</keyword>
<evidence type="ECO:0000313" key="4">
    <source>
        <dbReference type="EMBL" id="EAX98693.1"/>
    </source>
</evidence>
<dbReference type="InterPro" id="IPR002110">
    <property type="entry name" value="Ankyrin_rpt"/>
</dbReference>
<reference evidence="4" key="1">
    <citation type="submission" date="2006-10" db="EMBL/GenBank/DDBJ databases">
        <authorList>
            <person name="Amadeo P."/>
            <person name="Zhao Q."/>
            <person name="Wortman J."/>
            <person name="Fraser-Liggett C."/>
            <person name="Carlton J."/>
        </authorList>
    </citation>
    <scope>NUCLEOTIDE SEQUENCE</scope>
    <source>
        <strain evidence="4">G3</strain>
    </source>
</reference>
<evidence type="ECO:0000256" key="1">
    <source>
        <dbReference type="ARBA" id="ARBA00022737"/>
    </source>
</evidence>
<dbReference type="OrthoDB" id="194358at2759"/>
<dbReference type="AlphaFoldDB" id="A2F8R3"/>
<protein>
    <submittedName>
        <fullName evidence="4">Ankyrin repeat protein, putative</fullName>
    </submittedName>
</protein>
<dbReference type="PROSITE" id="PS50297">
    <property type="entry name" value="ANK_REP_REGION"/>
    <property type="match status" value="2"/>
</dbReference>
<dbReference type="Pfam" id="PF12796">
    <property type="entry name" value="Ank_2"/>
    <property type="match status" value="1"/>
</dbReference>
<evidence type="ECO:0000313" key="5">
    <source>
        <dbReference type="Proteomes" id="UP000001542"/>
    </source>
</evidence>
<accession>A2F8R3</accession>
<dbReference type="VEuPathDB" id="TrichDB:TVAG_333570"/>
<reference evidence="4" key="2">
    <citation type="journal article" date="2007" name="Science">
        <title>Draft genome sequence of the sexually transmitted pathogen Trichomonas vaginalis.</title>
        <authorList>
            <person name="Carlton J.M."/>
            <person name="Hirt R.P."/>
            <person name="Silva J.C."/>
            <person name="Delcher A.L."/>
            <person name="Schatz M."/>
            <person name="Zhao Q."/>
            <person name="Wortman J.R."/>
            <person name="Bidwell S.L."/>
            <person name="Alsmark U.C.M."/>
            <person name="Besteiro S."/>
            <person name="Sicheritz-Ponten T."/>
            <person name="Noel C.J."/>
            <person name="Dacks J.B."/>
            <person name="Foster P.G."/>
            <person name="Simillion C."/>
            <person name="Van de Peer Y."/>
            <person name="Miranda-Saavedra D."/>
            <person name="Barton G.J."/>
            <person name="Westrop G.D."/>
            <person name="Mueller S."/>
            <person name="Dessi D."/>
            <person name="Fiori P.L."/>
            <person name="Ren Q."/>
            <person name="Paulsen I."/>
            <person name="Zhang H."/>
            <person name="Bastida-Corcuera F.D."/>
            <person name="Simoes-Barbosa A."/>
            <person name="Brown M.T."/>
            <person name="Hayes R.D."/>
            <person name="Mukherjee M."/>
            <person name="Okumura C.Y."/>
            <person name="Schneider R."/>
            <person name="Smith A.J."/>
            <person name="Vanacova S."/>
            <person name="Villalvazo M."/>
            <person name="Haas B.J."/>
            <person name="Pertea M."/>
            <person name="Feldblyum T.V."/>
            <person name="Utterback T.R."/>
            <person name="Shu C.L."/>
            <person name="Osoegawa K."/>
            <person name="de Jong P.J."/>
            <person name="Hrdy I."/>
            <person name="Horvathova L."/>
            <person name="Zubacova Z."/>
            <person name="Dolezal P."/>
            <person name="Malik S.B."/>
            <person name="Logsdon J.M. Jr."/>
            <person name="Henze K."/>
            <person name="Gupta A."/>
            <person name="Wang C.C."/>
            <person name="Dunne R.L."/>
            <person name="Upcroft J.A."/>
            <person name="Upcroft P."/>
            <person name="White O."/>
            <person name="Salzberg S.L."/>
            <person name="Tang P."/>
            <person name="Chiu C.-H."/>
            <person name="Lee Y.-S."/>
            <person name="Embley T.M."/>
            <person name="Coombs G.H."/>
            <person name="Mottram J.C."/>
            <person name="Tachezy J."/>
            <person name="Fraser-Liggett C.M."/>
            <person name="Johnson P.J."/>
        </authorList>
    </citation>
    <scope>NUCLEOTIDE SEQUENCE [LARGE SCALE GENOMIC DNA]</scope>
    <source>
        <strain evidence="4">G3</strain>
    </source>
</reference>
<dbReference type="SMR" id="A2F8R3"/>
<feature type="repeat" description="ANK" evidence="3">
    <location>
        <begin position="1"/>
        <end position="27"/>
    </location>
</feature>
<organism evidence="4 5">
    <name type="scientific">Trichomonas vaginalis (strain ATCC PRA-98 / G3)</name>
    <dbReference type="NCBI Taxonomy" id="412133"/>
    <lineage>
        <taxon>Eukaryota</taxon>
        <taxon>Metamonada</taxon>
        <taxon>Parabasalia</taxon>
        <taxon>Trichomonadida</taxon>
        <taxon>Trichomonadidae</taxon>
        <taxon>Trichomonas</taxon>
    </lineage>
</organism>
<evidence type="ECO:0000256" key="3">
    <source>
        <dbReference type="PROSITE-ProRule" id="PRU00023"/>
    </source>
</evidence>
<dbReference type="Gene3D" id="1.25.40.20">
    <property type="entry name" value="Ankyrin repeat-containing domain"/>
    <property type="match status" value="1"/>
</dbReference>
<dbReference type="PROSITE" id="PS50088">
    <property type="entry name" value="ANK_REPEAT"/>
    <property type="match status" value="2"/>
</dbReference>
<keyword evidence="1" id="KW-0677">Repeat</keyword>
<gene>
    <name evidence="4" type="ORF">TVAG_333570</name>
</gene>
<dbReference type="InterPro" id="IPR036770">
    <property type="entry name" value="Ankyrin_rpt-contain_sf"/>
</dbReference>
<dbReference type="InParanoid" id="A2F8R3"/>
<dbReference type="PANTHER" id="PTHR24180">
    <property type="entry name" value="CYCLIN-DEPENDENT KINASE INHIBITOR 2C-RELATED"/>
    <property type="match status" value="1"/>
</dbReference>
<name>A2F8R3_TRIV3</name>
<keyword evidence="2 3" id="KW-0040">ANK repeat</keyword>
<proteinExistence type="predicted"/>
<dbReference type="SUPFAM" id="SSF48403">
    <property type="entry name" value="Ankyrin repeat"/>
    <property type="match status" value="1"/>
</dbReference>
<dbReference type="Proteomes" id="UP000001542">
    <property type="component" value="Unassembled WGS sequence"/>
</dbReference>
<evidence type="ECO:0000256" key="2">
    <source>
        <dbReference type="ARBA" id="ARBA00023043"/>
    </source>
</evidence>